<dbReference type="PROSITE" id="PS01081">
    <property type="entry name" value="HTH_TETR_1"/>
    <property type="match status" value="1"/>
</dbReference>
<evidence type="ECO:0000256" key="1">
    <source>
        <dbReference type="ARBA" id="ARBA00023015"/>
    </source>
</evidence>
<dbReference type="PANTHER" id="PTHR47506">
    <property type="entry name" value="TRANSCRIPTIONAL REGULATORY PROTEIN"/>
    <property type="match status" value="1"/>
</dbReference>
<dbReference type="PANTHER" id="PTHR47506:SF1">
    <property type="entry name" value="HTH-TYPE TRANSCRIPTIONAL REGULATOR YJDC"/>
    <property type="match status" value="1"/>
</dbReference>
<keyword evidence="7" id="KW-1185">Reference proteome</keyword>
<keyword evidence="1" id="KW-0805">Transcription regulation</keyword>
<evidence type="ECO:0000313" key="6">
    <source>
        <dbReference type="EMBL" id="WGW12578.1"/>
    </source>
</evidence>
<dbReference type="InterPro" id="IPR023772">
    <property type="entry name" value="DNA-bd_HTH_TetR-type_CS"/>
</dbReference>
<feature type="DNA-binding region" description="H-T-H motif" evidence="4">
    <location>
        <begin position="39"/>
        <end position="58"/>
    </location>
</feature>
<keyword evidence="3" id="KW-0804">Transcription</keyword>
<evidence type="ECO:0000313" key="7">
    <source>
        <dbReference type="Proteomes" id="UP001209083"/>
    </source>
</evidence>
<organism evidence="6 7">
    <name type="scientific">Saxibacter everestensis</name>
    <dbReference type="NCBI Taxonomy" id="2909229"/>
    <lineage>
        <taxon>Bacteria</taxon>
        <taxon>Bacillati</taxon>
        <taxon>Actinomycetota</taxon>
        <taxon>Actinomycetes</taxon>
        <taxon>Micrococcales</taxon>
        <taxon>Brevibacteriaceae</taxon>
        <taxon>Saxibacter</taxon>
    </lineage>
</organism>
<dbReference type="InterPro" id="IPR011075">
    <property type="entry name" value="TetR_C"/>
</dbReference>
<keyword evidence="2 4" id="KW-0238">DNA-binding</keyword>
<evidence type="ECO:0000256" key="4">
    <source>
        <dbReference type="PROSITE-ProRule" id="PRU00335"/>
    </source>
</evidence>
<reference evidence="6 7" key="1">
    <citation type="submission" date="2023-05" db="EMBL/GenBank/DDBJ databases">
        <title>Lithophilousrod everest ZFBP1038 complete genpme.</title>
        <authorList>
            <person name="Tian M."/>
        </authorList>
    </citation>
    <scope>NUCLEOTIDE SEQUENCE [LARGE SCALE GENOMIC DNA]</scope>
    <source>
        <strain evidence="6 7">ZFBP1038</strain>
    </source>
</reference>
<dbReference type="EMBL" id="CP090958">
    <property type="protein sequence ID" value="WGW12578.1"/>
    <property type="molecule type" value="Genomic_DNA"/>
</dbReference>
<accession>A0ABY8QUB6</accession>
<dbReference type="InterPro" id="IPR001647">
    <property type="entry name" value="HTH_TetR"/>
</dbReference>
<dbReference type="PROSITE" id="PS50977">
    <property type="entry name" value="HTH_TETR_2"/>
    <property type="match status" value="1"/>
</dbReference>
<gene>
    <name evidence="6" type="ORF">LWF01_02075</name>
</gene>
<evidence type="ECO:0000256" key="2">
    <source>
        <dbReference type="ARBA" id="ARBA00023125"/>
    </source>
</evidence>
<protein>
    <submittedName>
        <fullName evidence="6">TetR/AcrR family transcriptional regulator</fullName>
    </submittedName>
</protein>
<dbReference type="SUPFAM" id="SSF48498">
    <property type="entry name" value="Tetracyclin repressor-like, C-terminal domain"/>
    <property type="match status" value="1"/>
</dbReference>
<dbReference type="InterPro" id="IPR009057">
    <property type="entry name" value="Homeodomain-like_sf"/>
</dbReference>
<dbReference type="Proteomes" id="UP001209083">
    <property type="component" value="Chromosome"/>
</dbReference>
<sequence length="206" mass="22421">MTSTSAREPARGRRRGFDRQQALETAMDLFWEHGYEATSVSQLCAAIGINPPSLYAAFGSKSQLFLDVVEYYERTVWQPVWDAFEGGSRIVPAVRQFLDDTVEVVSAPGAHLGCLVTLSTVSLRERDTDVARALAAIREDGARRTQARLDFGVQDGQIPAGTDTLALAHAIGMVVDGLAIRAHDGVPPDVLRRLVVSMMPTIPRTA</sequence>
<dbReference type="Pfam" id="PF00440">
    <property type="entry name" value="TetR_N"/>
    <property type="match status" value="1"/>
</dbReference>
<name>A0ABY8QUB6_9MICO</name>
<dbReference type="RefSeq" id="WP_349639381.1">
    <property type="nucleotide sequence ID" value="NZ_CP090958.1"/>
</dbReference>
<evidence type="ECO:0000259" key="5">
    <source>
        <dbReference type="PROSITE" id="PS50977"/>
    </source>
</evidence>
<dbReference type="SUPFAM" id="SSF46689">
    <property type="entry name" value="Homeodomain-like"/>
    <property type="match status" value="1"/>
</dbReference>
<dbReference type="Pfam" id="PF16925">
    <property type="entry name" value="TetR_C_13"/>
    <property type="match status" value="1"/>
</dbReference>
<dbReference type="Gene3D" id="1.10.10.60">
    <property type="entry name" value="Homeodomain-like"/>
    <property type="match status" value="1"/>
</dbReference>
<proteinExistence type="predicted"/>
<dbReference type="PRINTS" id="PR00455">
    <property type="entry name" value="HTHTETR"/>
</dbReference>
<evidence type="ECO:0000256" key="3">
    <source>
        <dbReference type="ARBA" id="ARBA00023163"/>
    </source>
</evidence>
<dbReference type="InterPro" id="IPR036271">
    <property type="entry name" value="Tet_transcr_reg_TetR-rel_C_sf"/>
</dbReference>
<feature type="domain" description="HTH tetR-type" evidence="5">
    <location>
        <begin position="16"/>
        <end position="76"/>
    </location>
</feature>
<dbReference type="Gene3D" id="1.10.357.10">
    <property type="entry name" value="Tetracycline Repressor, domain 2"/>
    <property type="match status" value="1"/>
</dbReference>